<dbReference type="InterPro" id="IPR015424">
    <property type="entry name" value="PyrdxlP-dep_Trfase"/>
</dbReference>
<comment type="similarity">
    <text evidence="3">Belongs to the class-I pyridoxal-phosphate-dependent aminotransferase family.</text>
</comment>
<dbReference type="SUPFAM" id="SSF53383">
    <property type="entry name" value="PLP-dependent transferases"/>
    <property type="match status" value="1"/>
</dbReference>
<evidence type="ECO:0000256" key="2">
    <source>
        <dbReference type="ARBA" id="ARBA00005384"/>
    </source>
</evidence>
<dbReference type="EMBL" id="CP035758">
    <property type="protein sequence ID" value="QBD79219.1"/>
    <property type="molecule type" value="Genomic_DNA"/>
</dbReference>
<gene>
    <name evidence="12" type="ORF">EPA93_25850</name>
</gene>
<evidence type="ECO:0000256" key="9">
    <source>
        <dbReference type="ARBA" id="ARBA00023125"/>
    </source>
</evidence>
<dbReference type="Pfam" id="PF00392">
    <property type="entry name" value="GntR"/>
    <property type="match status" value="1"/>
</dbReference>
<protein>
    <submittedName>
        <fullName evidence="12">PLP-dependent aminotransferase family protein</fullName>
    </submittedName>
</protein>
<dbReference type="InterPro" id="IPR015422">
    <property type="entry name" value="PyrdxlP-dep_Trfase_small"/>
</dbReference>
<keyword evidence="7" id="KW-0663">Pyridoxal phosphate</keyword>
<evidence type="ECO:0000256" key="4">
    <source>
        <dbReference type="ARBA" id="ARBA00011738"/>
    </source>
</evidence>
<dbReference type="Gene3D" id="1.10.10.10">
    <property type="entry name" value="Winged helix-like DNA-binding domain superfamily/Winged helix DNA-binding domain"/>
    <property type="match status" value="1"/>
</dbReference>
<dbReference type="CDD" id="cd00609">
    <property type="entry name" value="AAT_like"/>
    <property type="match status" value="1"/>
</dbReference>
<comment type="subunit">
    <text evidence="4">Homodimer.</text>
</comment>
<feature type="domain" description="HTH gntR-type" evidence="11">
    <location>
        <begin position="30"/>
        <end position="98"/>
    </location>
</feature>
<evidence type="ECO:0000313" key="13">
    <source>
        <dbReference type="Proteomes" id="UP000290365"/>
    </source>
</evidence>
<evidence type="ECO:0000313" key="12">
    <source>
        <dbReference type="EMBL" id="QBD79219.1"/>
    </source>
</evidence>
<evidence type="ECO:0000256" key="7">
    <source>
        <dbReference type="ARBA" id="ARBA00022898"/>
    </source>
</evidence>
<dbReference type="GO" id="GO:0008483">
    <property type="term" value="F:transaminase activity"/>
    <property type="evidence" value="ECO:0007669"/>
    <property type="project" value="UniProtKB-KW"/>
</dbReference>
<comment type="similarity">
    <text evidence="2">In the C-terminal section; belongs to the class-I pyridoxal-phosphate-dependent aminotransferase family.</text>
</comment>
<evidence type="ECO:0000256" key="8">
    <source>
        <dbReference type="ARBA" id="ARBA00023015"/>
    </source>
</evidence>
<keyword evidence="9" id="KW-0238">DNA-binding</keyword>
<evidence type="ECO:0000256" key="10">
    <source>
        <dbReference type="ARBA" id="ARBA00023163"/>
    </source>
</evidence>
<dbReference type="PANTHER" id="PTHR46577">
    <property type="entry name" value="HTH-TYPE TRANSCRIPTIONAL REGULATORY PROTEIN GABR"/>
    <property type="match status" value="1"/>
</dbReference>
<evidence type="ECO:0000259" key="11">
    <source>
        <dbReference type="PROSITE" id="PS50949"/>
    </source>
</evidence>
<dbReference type="InterPro" id="IPR036390">
    <property type="entry name" value="WH_DNA-bd_sf"/>
</dbReference>
<dbReference type="InterPro" id="IPR051446">
    <property type="entry name" value="HTH_trans_reg/aminotransferase"/>
</dbReference>
<dbReference type="Gene3D" id="3.40.640.10">
    <property type="entry name" value="Type I PLP-dependent aspartate aminotransferase-like (Major domain)"/>
    <property type="match status" value="1"/>
</dbReference>
<dbReference type="GO" id="GO:0003677">
    <property type="term" value="F:DNA binding"/>
    <property type="evidence" value="ECO:0007669"/>
    <property type="project" value="UniProtKB-KW"/>
</dbReference>
<dbReference type="PANTHER" id="PTHR46577:SF2">
    <property type="entry name" value="TRANSCRIPTIONAL REGULATORY PROTEIN"/>
    <property type="match status" value="1"/>
</dbReference>
<keyword evidence="5 12" id="KW-0032">Aminotransferase</keyword>
<dbReference type="Gene3D" id="3.90.1150.10">
    <property type="entry name" value="Aspartate Aminotransferase, domain 1"/>
    <property type="match status" value="1"/>
</dbReference>
<comment type="cofactor">
    <cofactor evidence="1">
        <name>pyridoxal 5'-phosphate</name>
        <dbReference type="ChEBI" id="CHEBI:597326"/>
    </cofactor>
</comment>
<evidence type="ECO:0000256" key="1">
    <source>
        <dbReference type="ARBA" id="ARBA00001933"/>
    </source>
</evidence>
<dbReference type="SUPFAM" id="SSF46785">
    <property type="entry name" value="Winged helix' DNA-binding domain"/>
    <property type="match status" value="1"/>
</dbReference>
<dbReference type="RefSeq" id="WP_129890272.1">
    <property type="nucleotide sequence ID" value="NZ_CP035758.1"/>
</dbReference>
<dbReference type="AlphaFoldDB" id="A0A4P6JUB5"/>
<dbReference type="PRINTS" id="PR00035">
    <property type="entry name" value="HTHGNTR"/>
</dbReference>
<keyword evidence="8" id="KW-0805">Transcription regulation</keyword>
<dbReference type="FunFam" id="3.40.640.10:FF:000053">
    <property type="entry name" value="Aminotransferase, class I"/>
    <property type="match status" value="1"/>
</dbReference>
<sequence length="528" mass="58863">MRRSQIEHQALPLFTASARSLIQLDRNSGIPLYRQISDALRAAISAGDLTPGMRLPTERALAQELGVNRTTVMNAYNELASEGLIAGHVGRGTLVKRGYFSQDEDSFEQDTPAWLLGLAAGEGAVLGPDARVLSELVATGGYREVISLASGTPPKELLPAEQLQTIFMEGLSGAREEALGYVPVEGLLSLRRGLAARMRRRGVNVDLQNILILSGSTQGLGLIGRFLLNPGDEVVAELPTYIGAIQTFRALGARVIGVPIDSEGMRVDLLESVLSRRNPRLIYTQPTFQNPTGASMSQERRRRLLLLARRYQVPIIEDDPYGELYFDGKEPQPLKALDSRDYVLYLSTFSKMLAPGLRVAWLAAPEPMISRISLHKQVFDLNTNAIGQWAVTEFLRRDLMDGHLVMLRERYRQRRDAMLQAIKTYWPAGIRVNYPHGGFHLWCRLPGDLRARSLVREAAQERVAFLIGEPFYTDGSGHNYIRMSFAAPAEEQIEEAVRRIGHTMKGMLKRQSARDDGDARHLERLPMI</sequence>
<proteinExistence type="inferred from homology"/>
<dbReference type="Pfam" id="PF00155">
    <property type="entry name" value="Aminotran_1_2"/>
    <property type="match status" value="1"/>
</dbReference>
<organism evidence="12 13">
    <name type="scientific">Ktedonosporobacter rubrisoli</name>
    <dbReference type="NCBI Taxonomy" id="2509675"/>
    <lineage>
        <taxon>Bacteria</taxon>
        <taxon>Bacillati</taxon>
        <taxon>Chloroflexota</taxon>
        <taxon>Ktedonobacteria</taxon>
        <taxon>Ktedonobacterales</taxon>
        <taxon>Ktedonosporobacteraceae</taxon>
        <taxon>Ktedonosporobacter</taxon>
    </lineage>
</organism>
<evidence type="ECO:0000256" key="3">
    <source>
        <dbReference type="ARBA" id="ARBA00007441"/>
    </source>
</evidence>
<dbReference type="SMART" id="SM00345">
    <property type="entry name" value="HTH_GNTR"/>
    <property type="match status" value="1"/>
</dbReference>
<evidence type="ECO:0000256" key="6">
    <source>
        <dbReference type="ARBA" id="ARBA00022679"/>
    </source>
</evidence>
<keyword evidence="10" id="KW-0804">Transcription</keyword>
<dbReference type="OrthoDB" id="9802328at2"/>
<reference evidence="12 13" key="1">
    <citation type="submission" date="2019-01" db="EMBL/GenBank/DDBJ databases">
        <title>Ktedonosporobacter rubrisoli SCAWS-G2.</title>
        <authorList>
            <person name="Huang Y."/>
            <person name="Yan B."/>
        </authorList>
    </citation>
    <scope>NUCLEOTIDE SEQUENCE [LARGE SCALE GENOMIC DNA]</scope>
    <source>
        <strain evidence="12 13">SCAWS-G2</strain>
    </source>
</reference>
<dbReference type="InterPro" id="IPR015421">
    <property type="entry name" value="PyrdxlP-dep_Trfase_major"/>
</dbReference>
<dbReference type="GO" id="GO:0003700">
    <property type="term" value="F:DNA-binding transcription factor activity"/>
    <property type="evidence" value="ECO:0007669"/>
    <property type="project" value="InterPro"/>
</dbReference>
<dbReference type="InterPro" id="IPR036388">
    <property type="entry name" value="WH-like_DNA-bd_sf"/>
</dbReference>
<dbReference type="KEGG" id="kbs:EPA93_25850"/>
<name>A0A4P6JUB5_KTERU</name>
<dbReference type="InterPro" id="IPR004839">
    <property type="entry name" value="Aminotransferase_I/II_large"/>
</dbReference>
<dbReference type="InterPro" id="IPR000524">
    <property type="entry name" value="Tscrpt_reg_HTH_GntR"/>
</dbReference>
<dbReference type="PROSITE" id="PS50949">
    <property type="entry name" value="HTH_GNTR"/>
    <property type="match status" value="1"/>
</dbReference>
<accession>A0A4P6JUB5</accession>
<keyword evidence="13" id="KW-1185">Reference proteome</keyword>
<dbReference type="CDD" id="cd07377">
    <property type="entry name" value="WHTH_GntR"/>
    <property type="match status" value="1"/>
</dbReference>
<dbReference type="Proteomes" id="UP000290365">
    <property type="component" value="Chromosome"/>
</dbReference>
<evidence type="ECO:0000256" key="5">
    <source>
        <dbReference type="ARBA" id="ARBA00022576"/>
    </source>
</evidence>
<keyword evidence="6 12" id="KW-0808">Transferase</keyword>
<dbReference type="GO" id="GO:0030170">
    <property type="term" value="F:pyridoxal phosphate binding"/>
    <property type="evidence" value="ECO:0007669"/>
    <property type="project" value="InterPro"/>
</dbReference>